<evidence type="ECO:0000313" key="3">
    <source>
        <dbReference type="Proteomes" id="UP000076078"/>
    </source>
</evidence>
<dbReference type="Proteomes" id="UP000076078">
    <property type="component" value="Unassembled WGS sequence"/>
</dbReference>
<dbReference type="InParanoid" id="A0A152A5X6"/>
<proteinExistence type="predicted"/>
<name>A0A152A5X6_TIELA</name>
<feature type="region of interest" description="Disordered" evidence="1">
    <location>
        <begin position="183"/>
        <end position="215"/>
    </location>
</feature>
<reference evidence="2 3" key="1">
    <citation type="submission" date="2015-12" db="EMBL/GenBank/DDBJ databases">
        <title>Dictyostelia acquired genes for synthesis and detection of signals that induce cell-type specialization by lateral gene transfer from prokaryotes.</title>
        <authorList>
            <person name="Gloeckner G."/>
            <person name="Schaap P."/>
        </authorList>
    </citation>
    <scope>NUCLEOTIDE SEQUENCE [LARGE SCALE GENOMIC DNA]</scope>
    <source>
        <strain evidence="2 3">TK</strain>
    </source>
</reference>
<comment type="caution">
    <text evidence="2">The sequence shown here is derived from an EMBL/GenBank/DDBJ whole genome shotgun (WGS) entry which is preliminary data.</text>
</comment>
<dbReference type="OMA" id="RYCIRCG"/>
<gene>
    <name evidence="2" type="ORF">DLAC_01623</name>
</gene>
<accession>A0A152A5X6</accession>
<dbReference type="EMBL" id="LODT01000006">
    <property type="protein sequence ID" value="KYR01623.1"/>
    <property type="molecule type" value="Genomic_DNA"/>
</dbReference>
<feature type="compositionally biased region" description="Low complexity" evidence="1">
    <location>
        <begin position="184"/>
        <end position="212"/>
    </location>
</feature>
<dbReference type="FunCoup" id="A0A152A5X6">
    <property type="interactions" value="371"/>
</dbReference>
<sequence length="242" mass="26838">MSQLKQVSAGVFKHATGLWSKSLTANDKPSQATEENPTYPYIITDVDQVVPTKEHMESFESKRNQLDKQMPVGKKLETLSLFYNPTSEGLLKKILQSDWKETFLNNNGADQLTFYINANDAIQANDVPFYKLLICRVCLGREGLDFTQPHKGYYKVKDLTQISTSFLYTFRNSLLPYVPPPVESSPLKSSSSSVNSSPAKTTTTSTSTPSSPGGEGKLCQACTKINSLTSRFCTRCGNPIKQ</sequence>
<keyword evidence="3" id="KW-1185">Reference proteome</keyword>
<evidence type="ECO:0000313" key="2">
    <source>
        <dbReference type="EMBL" id="KYR01623.1"/>
    </source>
</evidence>
<organism evidence="2 3">
    <name type="scientific">Tieghemostelium lacteum</name>
    <name type="common">Slime mold</name>
    <name type="synonym">Dictyostelium lacteum</name>
    <dbReference type="NCBI Taxonomy" id="361077"/>
    <lineage>
        <taxon>Eukaryota</taxon>
        <taxon>Amoebozoa</taxon>
        <taxon>Evosea</taxon>
        <taxon>Eumycetozoa</taxon>
        <taxon>Dictyostelia</taxon>
        <taxon>Dictyosteliales</taxon>
        <taxon>Raperosteliaceae</taxon>
        <taxon>Tieghemostelium</taxon>
    </lineage>
</organism>
<dbReference type="OrthoDB" id="26879at2759"/>
<dbReference type="AlphaFoldDB" id="A0A152A5X6"/>
<evidence type="ECO:0000256" key="1">
    <source>
        <dbReference type="SAM" id="MobiDB-lite"/>
    </source>
</evidence>
<protein>
    <submittedName>
        <fullName evidence="2">Uncharacterized protein</fullName>
    </submittedName>
</protein>